<reference evidence="1 2" key="1">
    <citation type="journal article" date="2014" name="ISME J.">
        <title>Candidatus Competibacter-lineage genomes retrieved from metagenomes reveal functional metabolic diversity.</title>
        <authorList>
            <person name="McIlroy S.J."/>
            <person name="Albertsen M."/>
            <person name="Andresen E.K."/>
            <person name="Saunders A.M."/>
            <person name="Kristiansen R."/>
            <person name="Stokholm-Bjerregaard M."/>
            <person name="Nielsen K.L."/>
            <person name="Nielsen P.H."/>
        </authorList>
    </citation>
    <scope>NUCLEOTIDE SEQUENCE [LARGE SCALE GENOMIC DNA]</scope>
    <source>
        <strain evidence="1 2">Run_B_J11</strain>
    </source>
</reference>
<sequence length="55" mass="6155">MVRLGFVIRRGTIAGDAWFPQLNQSINRPQIKGSSTVLVERVSQDVLWLTESARG</sequence>
<organism evidence="1 2">
    <name type="scientific">Candidatus Contendobacter odensis Run_B_J11</name>
    <dbReference type="NCBI Taxonomy" id="1400861"/>
    <lineage>
        <taxon>Bacteria</taxon>
        <taxon>Pseudomonadati</taxon>
        <taxon>Pseudomonadota</taxon>
        <taxon>Gammaproteobacteria</taxon>
        <taxon>Candidatus Competibacteraceae</taxon>
        <taxon>Candidatus Contendibacter</taxon>
    </lineage>
</organism>
<dbReference type="AlphaFoldDB" id="A0A7U7G9Q8"/>
<comment type="caution">
    <text evidence="1">The sequence shown here is derived from an EMBL/GenBank/DDBJ whole genome shotgun (WGS) entry which is preliminary data.</text>
</comment>
<keyword evidence="2" id="KW-1185">Reference proteome</keyword>
<proteinExistence type="predicted"/>
<dbReference type="Proteomes" id="UP000019184">
    <property type="component" value="Unassembled WGS sequence"/>
</dbReference>
<gene>
    <name evidence="1" type="ORF">BN874_1520018</name>
</gene>
<protein>
    <submittedName>
        <fullName evidence="1">Uncharacterized protein</fullName>
    </submittedName>
</protein>
<dbReference type="EMBL" id="CBTK010000060">
    <property type="protein sequence ID" value="CDH44150.1"/>
    <property type="molecule type" value="Genomic_DNA"/>
</dbReference>
<evidence type="ECO:0000313" key="1">
    <source>
        <dbReference type="EMBL" id="CDH44150.1"/>
    </source>
</evidence>
<accession>A0A7U7G9Q8</accession>
<evidence type="ECO:0000313" key="2">
    <source>
        <dbReference type="Proteomes" id="UP000019184"/>
    </source>
</evidence>
<name>A0A7U7G9Q8_9GAMM</name>